<comment type="caution">
    <text evidence="1">The sequence shown here is derived from an EMBL/GenBank/DDBJ whole genome shotgun (WGS) entry which is preliminary data.</text>
</comment>
<name>A0AAN6MXN0_9PEZI</name>
<dbReference type="AlphaFoldDB" id="A0AAN6MXN0"/>
<protein>
    <submittedName>
        <fullName evidence="1">Uncharacterized protein</fullName>
    </submittedName>
</protein>
<proteinExistence type="predicted"/>
<evidence type="ECO:0000313" key="1">
    <source>
        <dbReference type="EMBL" id="KAK3935392.1"/>
    </source>
</evidence>
<reference evidence="2" key="1">
    <citation type="journal article" date="2023" name="Mol. Phylogenet. Evol.">
        <title>Genome-scale phylogeny and comparative genomics of the fungal order Sordariales.</title>
        <authorList>
            <person name="Hensen N."/>
            <person name="Bonometti L."/>
            <person name="Westerberg I."/>
            <person name="Brannstrom I.O."/>
            <person name="Guillou S."/>
            <person name="Cros-Aarteil S."/>
            <person name="Calhoun S."/>
            <person name="Haridas S."/>
            <person name="Kuo A."/>
            <person name="Mondo S."/>
            <person name="Pangilinan J."/>
            <person name="Riley R."/>
            <person name="LaButti K."/>
            <person name="Andreopoulos B."/>
            <person name="Lipzen A."/>
            <person name="Chen C."/>
            <person name="Yan M."/>
            <person name="Daum C."/>
            <person name="Ng V."/>
            <person name="Clum A."/>
            <person name="Steindorff A."/>
            <person name="Ohm R.A."/>
            <person name="Martin F."/>
            <person name="Silar P."/>
            <person name="Natvig D.O."/>
            <person name="Lalanne C."/>
            <person name="Gautier V."/>
            <person name="Ament-Velasquez S.L."/>
            <person name="Kruys A."/>
            <person name="Hutchinson M.I."/>
            <person name="Powell A.J."/>
            <person name="Barry K."/>
            <person name="Miller A.N."/>
            <person name="Grigoriev I.V."/>
            <person name="Debuchy R."/>
            <person name="Gladieux P."/>
            <person name="Hiltunen Thoren M."/>
            <person name="Johannesson H."/>
        </authorList>
    </citation>
    <scope>NUCLEOTIDE SEQUENCE [LARGE SCALE GENOMIC DNA]</scope>
    <source>
        <strain evidence="2">CBS 340.73</strain>
    </source>
</reference>
<gene>
    <name evidence="1" type="ORF">QBC46DRAFT_346646</name>
</gene>
<dbReference type="EMBL" id="MU853925">
    <property type="protein sequence ID" value="KAK3935392.1"/>
    <property type="molecule type" value="Genomic_DNA"/>
</dbReference>
<dbReference type="Proteomes" id="UP001303473">
    <property type="component" value="Unassembled WGS sequence"/>
</dbReference>
<organism evidence="1 2">
    <name type="scientific">Diplogelasinospora grovesii</name>
    <dbReference type="NCBI Taxonomy" id="303347"/>
    <lineage>
        <taxon>Eukaryota</taxon>
        <taxon>Fungi</taxon>
        <taxon>Dikarya</taxon>
        <taxon>Ascomycota</taxon>
        <taxon>Pezizomycotina</taxon>
        <taxon>Sordariomycetes</taxon>
        <taxon>Sordariomycetidae</taxon>
        <taxon>Sordariales</taxon>
        <taxon>Diplogelasinosporaceae</taxon>
        <taxon>Diplogelasinospora</taxon>
    </lineage>
</organism>
<accession>A0AAN6MXN0</accession>
<keyword evidence="2" id="KW-1185">Reference proteome</keyword>
<sequence>MNDAVVTREGRATHTVGRYIDTITSGSGKIKQLERCLDLARSDVAAEGYGWPALKKHAYVFTSRPGIALIIAAKPTLFIATVSTCGTGINSLRKANHGILFDLPFIEADTELWAEDSEAEVLINERHEKRTKAFAQVLGYQDRDSSSAGGSAGSVITSKAILDS</sequence>
<evidence type="ECO:0000313" key="2">
    <source>
        <dbReference type="Proteomes" id="UP001303473"/>
    </source>
</evidence>